<evidence type="ECO:0000313" key="2">
    <source>
        <dbReference type="Proteomes" id="UP000245910"/>
    </source>
</evidence>
<name>A0A2L2TMY5_9HYPO</name>
<evidence type="ECO:0000313" key="1">
    <source>
        <dbReference type="EMBL" id="CEI66047.1"/>
    </source>
</evidence>
<dbReference type="AlphaFoldDB" id="A0A2L2TMY5"/>
<reference evidence="2" key="1">
    <citation type="submission" date="2014-10" db="EMBL/GenBank/DDBJ databases">
        <authorList>
            <person name="King R."/>
        </authorList>
    </citation>
    <scope>NUCLEOTIDE SEQUENCE [LARGE SCALE GENOMIC DNA]</scope>
    <source>
        <strain evidence="2">A3/5</strain>
    </source>
</reference>
<proteinExistence type="predicted"/>
<keyword evidence="2" id="KW-1185">Reference proteome</keyword>
<dbReference type="EMBL" id="LN649229">
    <property type="protein sequence ID" value="CEI66047.1"/>
    <property type="molecule type" value="Genomic_DNA"/>
</dbReference>
<accession>A0A2L2TMY5</accession>
<organism evidence="1 2">
    <name type="scientific">Fusarium venenatum</name>
    <dbReference type="NCBI Taxonomy" id="56646"/>
    <lineage>
        <taxon>Eukaryota</taxon>
        <taxon>Fungi</taxon>
        <taxon>Dikarya</taxon>
        <taxon>Ascomycota</taxon>
        <taxon>Pezizomycotina</taxon>
        <taxon>Sordariomycetes</taxon>
        <taxon>Hypocreomycetidae</taxon>
        <taxon>Hypocreales</taxon>
        <taxon>Nectriaceae</taxon>
        <taxon>Fusarium</taxon>
    </lineage>
</organism>
<protein>
    <submittedName>
        <fullName evidence="1">Uncharacterized protein</fullName>
    </submittedName>
</protein>
<dbReference type="Proteomes" id="UP000245910">
    <property type="component" value="Chromosome I"/>
</dbReference>
<sequence length="89" mass="10171">MEIFLPLAMVEEVRKSIEPSIPSDNCPLQVPATLENDALKMCLSLQKEFLPAIVTVPKNDQLNRGSRPRRFFQPRGLTCLVLRTMQYLL</sequence>